<dbReference type="AlphaFoldDB" id="A0A2N5RXM3"/>
<protein>
    <submittedName>
        <fullName evidence="1">Uncharacterized protein</fullName>
    </submittedName>
</protein>
<accession>A0A2N5RXM3</accession>
<reference evidence="1 2" key="1">
    <citation type="submission" date="2017-11" db="EMBL/GenBank/DDBJ databases">
        <title>De novo assembly and phasing of dikaryotic genomes from two isolates of Puccinia coronata f. sp. avenae, the causal agent of oat crown rust.</title>
        <authorList>
            <person name="Miller M.E."/>
            <person name="Zhang Y."/>
            <person name="Omidvar V."/>
            <person name="Sperschneider J."/>
            <person name="Schwessinger B."/>
            <person name="Raley C."/>
            <person name="Palmer J.M."/>
            <person name="Garnica D."/>
            <person name="Upadhyaya N."/>
            <person name="Rathjen J."/>
            <person name="Taylor J.M."/>
            <person name="Park R.F."/>
            <person name="Dodds P.N."/>
            <person name="Hirsch C.D."/>
            <person name="Kianian S.F."/>
            <person name="Figueroa M."/>
        </authorList>
    </citation>
    <scope>NUCLEOTIDE SEQUENCE [LARGE SCALE GENOMIC DNA]</scope>
    <source>
        <strain evidence="1">12SD80</strain>
    </source>
</reference>
<proteinExistence type="predicted"/>
<gene>
    <name evidence="1" type="ORF">PCASD_26193</name>
</gene>
<evidence type="ECO:0000313" key="1">
    <source>
        <dbReference type="EMBL" id="PLW05748.1"/>
    </source>
</evidence>
<evidence type="ECO:0000313" key="2">
    <source>
        <dbReference type="Proteomes" id="UP000235392"/>
    </source>
</evidence>
<dbReference type="EMBL" id="PGCI01001297">
    <property type="protein sequence ID" value="PLW05748.1"/>
    <property type="molecule type" value="Genomic_DNA"/>
</dbReference>
<organism evidence="1 2">
    <name type="scientific">Puccinia coronata f. sp. avenae</name>
    <dbReference type="NCBI Taxonomy" id="200324"/>
    <lineage>
        <taxon>Eukaryota</taxon>
        <taxon>Fungi</taxon>
        <taxon>Dikarya</taxon>
        <taxon>Basidiomycota</taxon>
        <taxon>Pucciniomycotina</taxon>
        <taxon>Pucciniomycetes</taxon>
        <taxon>Pucciniales</taxon>
        <taxon>Pucciniaceae</taxon>
        <taxon>Puccinia</taxon>
    </lineage>
</organism>
<comment type="caution">
    <text evidence="1">The sequence shown here is derived from an EMBL/GenBank/DDBJ whole genome shotgun (WGS) entry which is preliminary data.</text>
</comment>
<dbReference type="Proteomes" id="UP000235392">
    <property type="component" value="Unassembled WGS sequence"/>
</dbReference>
<name>A0A2N5RXM3_9BASI</name>
<sequence>MQHVLAFLPPLQSYDTPFKTKRVSLHPPSITAPTNALTQLVTGAQPEVILPLATPSFLQPLRDCVAPESSDLMLMILDKIDQLELEIAYPIGHSIARSEIHSRTTSTALESNWSTPIPHLVERQQLAFLRREAPPCLTAGSTKPTQNLPLVLN</sequence>